<dbReference type="RefSeq" id="WP_139002016.1">
    <property type="nucleotide sequence ID" value="NZ_BAABAV010000001.1"/>
</dbReference>
<dbReference type="InterPro" id="IPR028098">
    <property type="entry name" value="Glyco_trans_4-like_N"/>
</dbReference>
<comment type="caution">
    <text evidence="3">The sequence shown here is derived from an EMBL/GenBank/DDBJ whole genome shotgun (WGS) entry which is preliminary data.</text>
</comment>
<accession>A0ABP8E748</accession>
<feature type="domain" description="Glycosyl transferase family 1" evidence="1">
    <location>
        <begin position="205"/>
        <end position="355"/>
    </location>
</feature>
<organism evidence="3 4">
    <name type="scientific">Hyunsoonleella aestuarii</name>
    <dbReference type="NCBI Taxonomy" id="912802"/>
    <lineage>
        <taxon>Bacteria</taxon>
        <taxon>Pseudomonadati</taxon>
        <taxon>Bacteroidota</taxon>
        <taxon>Flavobacteriia</taxon>
        <taxon>Flavobacteriales</taxon>
        <taxon>Flavobacteriaceae</taxon>
    </lineage>
</organism>
<keyword evidence="4" id="KW-1185">Reference proteome</keyword>
<dbReference type="PANTHER" id="PTHR12526:SF630">
    <property type="entry name" value="GLYCOSYLTRANSFERASE"/>
    <property type="match status" value="1"/>
</dbReference>
<dbReference type="Pfam" id="PF00534">
    <property type="entry name" value="Glycos_transf_1"/>
    <property type="match status" value="1"/>
</dbReference>
<dbReference type="PANTHER" id="PTHR12526">
    <property type="entry name" value="GLYCOSYLTRANSFERASE"/>
    <property type="match status" value="1"/>
</dbReference>
<protein>
    <recommendedName>
        <fullName evidence="5">Glycosyltransferase</fullName>
    </recommendedName>
</protein>
<dbReference type="Gene3D" id="3.40.50.2000">
    <property type="entry name" value="Glycogen Phosphorylase B"/>
    <property type="match status" value="2"/>
</dbReference>
<gene>
    <name evidence="3" type="ORF">GCM10022257_00900</name>
</gene>
<dbReference type="CDD" id="cd03801">
    <property type="entry name" value="GT4_PimA-like"/>
    <property type="match status" value="1"/>
</dbReference>
<evidence type="ECO:0000313" key="3">
    <source>
        <dbReference type="EMBL" id="GAA4267989.1"/>
    </source>
</evidence>
<dbReference type="EMBL" id="BAABAV010000001">
    <property type="protein sequence ID" value="GAA4267989.1"/>
    <property type="molecule type" value="Genomic_DNA"/>
</dbReference>
<feature type="domain" description="Glycosyltransferase subfamily 4-like N-terminal" evidence="2">
    <location>
        <begin position="108"/>
        <end position="198"/>
    </location>
</feature>
<dbReference type="Proteomes" id="UP001500027">
    <property type="component" value="Unassembled WGS sequence"/>
</dbReference>
<dbReference type="Pfam" id="PF13439">
    <property type="entry name" value="Glyco_transf_4"/>
    <property type="match status" value="1"/>
</dbReference>
<name>A0ABP8E748_9FLAO</name>
<dbReference type="SUPFAM" id="SSF53756">
    <property type="entry name" value="UDP-Glycosyltransferase/glycogen phosphorylase"/>
    <property type="match status" value="1"/>
</dbReference>
<evidence type="ECO:0008006" key="5">
    <source>
        <dbReference type="Google" id="ProtNLM"/>
    </source>
</evidence>
<sequence length="388" mass="44168">MNKTIKIAIYSGEVPSTTFIERLILGLSAGDVKIYLFGFIKSKIKYDNSISVFGYKQTKIRKGLHLLKFSILLLLFKNREKTKLDKILNQKQDNRLTSRVKYYPVLWYKPDIFHLQWAKGIDEWIWVKAFGMKLVVSLRGAHINYSPLANEKLANTYKAHFPKVDAFHAVSNAISFEAQKYGAPKENINVIYSGINPDAFNNNANKENKIFRIVSVGRPHWKKGYTYALDAFKILKNKNFEFNYVIVGGKNNIELAYQIKDLGLEQHVTLVDQLTFKEVVNQIQSSDLLLLPSVEEGIANVVLEAMALKTMVVTTDCGGMKEVITNHHNGFIVPIRDPEAMAKAIKEAKSLSDSDKESILNNALETIQKNHSEKLMVGNMMHMYTNLF</sequence>
<evidence type="ECO:0000259" key="2">
    <source>
        <dbReference type="Pfam" id="PF13439"/>
    </source>
</evidence>
<dbReference type="InterPro" id="IPR001296">
    <property type="entry name" value="Glyco_trans_1"/>
</dbReference>
<evidence type="ECO:0000259" key="1">
    <source>
        <dbReference type="Pfam" id="PF00534"/>
    </source>
</evidence>
<proteinExistence type="predicted"/>
<evidence type="ECO:0000313" key="4">
    <source>
        <dbReference type="Proteomes" id="UP001500027"/>
    </source>
</evidence>
<reference evidence="4" key="1">
    <citation type="journal article" date="2019" name="Int. J. Syst. Evol. Microbiol.">
        <title>The Global Catalogue of Microorganisms (GCM) 10K type strain sequencing project: providing services to taxonomists for standard genome sequencing and annotation.</title>
        <authorList>
            <consortium name="The Broad Institute Genomics Platform"/>
            <consortium name="The Broad Institute Genome Sequencing Center for Infectious Disease"/>
            <person name="Wu L."/>
            <person name="Ma J."/>
        </authorList>
    </citation>
    <scope>NUCLEOTIDE SEQUENCE [LARGE SCALE GENOMIC DNA]</scope>
    <source>
        <strain evidence="4">JCM 17452</strain>
    </source>
</reference>